<dbReference type="InterPro" id="IPR058549">
    <property type="entry name" value="MeMalonylCoA_mutase_a/b_site"/>
</dbReference>
<feature type="domain" description="Methylmalonyl-CoA mutase alpha/beta chain catalytic" evidence="9">
    <location>
        <begin position="245"/>
        <end position="502"/>
    </location>
</feature>
<dbReference type="Proteomes" id="UP001597402">
    <property type="component" value="Unassembled WGS sequence"/>
</dbReference>
<dbReference type="EMBL" id="JBHUHP010000001">
    <property type="protein sequence ID" value="MFD2090315.1"/>
    <property type="molecule type" value="Genomic_DNA"/>
</dbReference>
<gene>
    <name evidence="10" type="ORF">ACFSHS_01895</name>
</gene>
<evidence type="ECO:0000313" key="11">
    <source>
        <dbReference type="Proteomes" id="UP001597402"/>
    </source>
</evidence>
<evidence type="ECO:0000256" key="6">
    <source>
        <dbReference type="ARBA" id="ARBA00023235"/>
    </source>
</evidence>
<evidence type="ECO:0000256" key="1">
    <source>
        <dbReference type="ARBA" id="ARBA00001922"/>
    </source>
</evidence>
<dbReference type="PANTHER" id="PTHR48101:SF4">
    <property type="entry name" value="METHYLMALONYL-COA MUTASE, MITOCHONDRIAL"/>
    <property type="match status" value="1"/>
</dbReference>
<comment type="similarity">
    <text evidence="2">Belongs to the methylmalonyl-CoA mutase family.</text>
</comment>
<dbReference type="SUPFAM" id="SSF51703">
    <property type="entry name" value="Cobalamin (vitamin B12)-dependent enzymes"/>
    <property type="match status" value="1"/>
</dbReference>
<evidence type="ECO:0000256" key="7">
    <source>
        <dbReference type="ARBA" id="ARBA00023285"/>
    </source>
</evidence>
<evidence type="ECO:0000313" key="10">
    <source>
        <dbReference type="EMBL" id="MFD2090315.1"/>
    </source>
</evidence>
<protein>
    <recommendedName>
        <fullName evidence="4">methylmalonyl-CoA mutase</fullName>
        <ecNumber evidence="4">5.4.99.2</ecNumber>
    </recommendedName>
</protein>
<keyword evidence="7" id="KW-0170">Cobalt</keyword>
<dbReference type="Gene3D" id="1.10.196.20">
    <property type="match status" value="1"/>
</dbReference>
<reference evidence="11" key="1">
    <citation type="journal article" date="2019" name="Int. J. Syst. Evol. Microbiol.">
        <title>The Global Catalogue of Microorganisms (GCM) 10K type strain sequencing project: providing services to taxonomists for standard genome sequencing and annotation.</title>
        <authorList>
            <consortium name="The Broad Institute Genomics Platform"/>
            <consortium name="The Broad Institute Genome Sequencing Center for Infectious Disease"/>
            <person name="Wu L."/>
            <person name="Ma J."/>
        </authorList>
    </citation>
    <scope>NUCLEOTIDE SEQUENCE [LARGE SCALE GENOMIC DNA]</scope>
    <source>
        <strain evidence="11">JCM 3338</strain>
    </source>
</reference>
<feature type="region of interest" description="Disordered" evidence="8">
    <location>
        <begin position="103"/>
        <end position="129"/>
    </location>
</feature>
<keyword evidence="5" id="KW-0846">Cobalamin</keyword>
<sequence>MSSTDHQADAPAGADAEVPAEHAVPRDLALAADFEPATRDQWRELVAGVLRKAGREELPDPVEEALSRTVATGVRVAPLYTAEDAGDLPRAVGVPGLPPFVRGARPGGGPAGSAEVSAAGGAQGGAPAGWDVRQRHAHPDVAVTKEAIAADLENGVTSLWLAVGDGAVPVDSLADVLSDVYLDLAPVGVSGGLPAAEAFLALAEGRELAPGGSLGLDPLGLHAATGQPQDLTGLADVARRAAAHAGLRTVVVDATVFADAGASVVEEIGCSLAAGVAYLRALTDSADGRPGLSVDEAFGQLEFRYSASADQFTTIAGLRAARRLWDRVGEVSGAAPEARAQRQHAVTSSVMTTKRDPWVNMLRTTVACFAAGVGGADVVTVQPFDAALGLPDSFSRRIARNTQSLLVEEGSLARVLDPAGGSWYVESLTDQVARAAWDWFTEIERAGGLAAALDSGLVRDRLAAAWQDRATRLAHRTDAITGVSEFPNLGEKLPSREPSRLAQPSGGLPRVRAAQEYEALRDAADAAPERPKVYLATLGPIARHTARATFAGNLFQAGGLETPAGDGASGFADAGTTVACICGTDRDYASQAAALADELRRAGATQIWLAGKPDLAVDGVDGYVFTGCDALSVLRTVHDQLLGNSGHDDPLGGQA</sequence>
<dbReference type="CDD" id="cd03677">
    <property type="entry name" value="MM_CoA_mutase_beta"/>
    <property type="match status" value="1"/>
</dbReference>
<evidence type="ECO:0000256" key="3">
    <source>
        <dbReference type="ARBA" id="ARBA00011870"/>
    </source>
</evidence>
<dbReference type="InterPro" id="IPR006099">
    <property type="entry name" value="MeMalonylCoA_mutase_a/b_cat"/>
</dbReference>
<dbReference type="Gene3D" id="3.40.50.280">
    <property type="entry name" value="Cobalamin-binding domain"/>
    <property type="match status" value="1"/>
</dbReference>
<evidence type="ECO:0000256" key="2">
    <source>
        <dbReference type="ARBA" id="ARBA00008465"/>
    </source>
</evidence>
<evidence type="ECO:0000256" key="8">
    <source>
        <dbReference type="SAM" id="MobiDB-lite"/>
    </source>
</evidence>
<dbReference type="Pfam" id="PF01642">
    <property type="entry name" value="MM_CoA_mutase"/>
    <property type="match status" value="1"/>
</dbReference>
<dbReference type="RefSeq" id="WP_376871045.1">
    <property type="nucleotide sequence ID" value="NZ_JBHUHP010000001.1"/>
</dbReference>
<dbReference type="PROSITE" id="PS00544">
    <property type="entry name" value="METMALONYL_COA_MUTASE"/>
    <property type="match status" value="1"/>
</dbReference>
<name>A0ABW4X4L1_9ACTN</name>
<keyword evidence="6" id="KW-0413">Isomerase</keyword>
<comment type="caution">
    <text evidence="10">The sequence shown here is derived from an EMBL/GenBank/DDBJ whole genome shotgun (WGS) entry which is preliminary data.</text>
</comment>
<proteinExistence type="inferred from homology"/>
<comment type="cofactor">
    <cofactor evidence="1">
        <name>adenosylcob(III)alamin</name>
        <dbReference type="ChEBI" id="CHEBI:18408"/>
    </cofactor>
</comment>
<keyword evidence="11" id="KW-1185">Reference proteome</keyword>
<dbReference type="EC" id="5.4.99.2" evidence="4"/>
<organism evidence="10 11">
    <name type="scientific">Blastococcus deserti</name>
    <dbReference type="NCBI Taxonomy" id="2259033"/>
    <lineage>
        <taxon>Bacteria</taxon>
        <taxon>Bacillati</taxon>
        <taxon>Actinomycetota</taxon>
        <taxon>Actinomycetes</taxon>
        <taxon>Geodermatophilales</taxon>
        <taxon>Geodermatophilaceae</taxon>
        <taxon>Blastococcus</taxon>
    </lineage>
</organism>
<comment type="subunit">
    <text evidence="3">Heterodimer of an alpha and a beta chain.</text>
</comment>
<accession>A0ABW4X4L1</accession>
<dbReference type="Gene3D" id="3.20.20.240">
    <property type="entry name" value="Methylmalonyl-CoA mutase"/>
    <property type="match status" value="1"/>
</dbReference>
<evidence type="ECO:0000256" key="4">
    <source>
        <dbReference type="ARBA" id="ARBA00012398"/>
    </source>
</evidence>
<dbReference type="InterPro" id="IPR016176">
    <property type="entry name" value="Cbl-dep_enz_cat"/>
</dbReference>
<dbReference type="InterPro" id="IPR024067">
    <property type="entry name" value="Me-malonyl-CoA_mutase_sm_su_N"/>
</dbReference>
<evidence type="ECO:0000259" key="9">
    <source>
        <dbReference type="Pfam" id="PF01642"/>
    </source>
</evidence>
<feature type="region of interest" description="Disordered" evidence="8">
    <location>
        <begin position="487"/>
        <end position="508"/>
    </location>
</feature>
<evidence type="ECO:0000256" key="5">
    <source>
        <dbReference type="ARBA" id="ARBA00022628"/>
    </source>
</evidence>
<dbReference type="PANTHER" id="PTHR48101">
    <property type="entry name" value="METHYLMALONYL-COA MUTASE, MITOCHONDRIAL-RELATED"/>
    <property type="match status" value="1"/>
</dbReference>
<feature type="region of interest" description="Disordered" evidence="8">
    <location>
        <begin position="1"/>
        <end position="21"/>
    </location>
</feature>